<name>A0A9Q0YLM3_HOLLE</name>
<dbReference type="PANTHER" id="PTHR24273">
    <property type="entry name" value="FI04643P-RELATED"/>
    <property type="match status" value="1"/>
</dbReference>
<feature type="chain" id="PRO_5040488128" evidence="2">
    <location>
        <begin position="24"/>
        <end position="473"/>
    </location>
</feature>
<keyword evidence="2" id="KW-0732">Signal</keyword>
<dbReference type="InterPro" id="IPR003410">
    <property type="entry name" value="HYR_dom"/>
</dbReference>
<dbReference type="OrthoDB" id="6418377at2759"/>
<reference evidence="5" key="1">
    <citation type="submission" date="2021-10" db="EMBL/GenBank/DDBJ databases">
        <title>Tropical sea cucumber genome reveals ecological adaptation and Cuvierian tubules defense mechanism.</title>
        <authorList>
            <person name="Chen T."/>
        </authorList>
    </citation>
    <scope>NUCLEOTIDE SEQUENCE</scope>
    <source>
        <strain evidence="5">Nanhai2018</strain>
        <tissue evidence="5">Muscle</tissue>
    </source>
</reference>
<dbReference type="PROSITE" id="PS51019">
    <property type="entry name" value="REELIN"/>
    <property type="match status" value="1"/>
</dbReference>
<keyword evidence="6" id="KW-1185">Reference proteome</keyword>
<organism evidence="5 6">
    <name type="scientific">Holothuria leucospilota</name>
    <name type="common">Black long sea cucumber</name>
    <name type="synonym">Mertensiothuria leucospilota</name>
    <dbReference type="NCBI Taxonomy" id="206669"/>
    <lineage>
        <taxon>Eukaryota</taxon>
        <taxon>Metazoa</taxon>
        <taxon>Echinodermata</taxon>
        <taxon>Eleutherozoa</taxon>
        <taxon>Echinozoa</taxon>
        <taxon>Holothuroidea</taxon>
        <taxon>Aspidochirotacea</taxon>
        <taxon>Aspidochirotida</taxon>
        <taxon>Holothuriidae</taxon>
        <taxon>Holothuria</taxon>
    </lineage>
</organism>
<feature type="domain" description="HYR" evidence="3">
    <location>
        <begin position="348"/>
        <end position="432"/>
    </location>
</feature>
<dbReference type="PROSITE" id="PS50825">
    <property type="entry name" value="HYR"/>
    <property type="match status" value="3"/>
</dbReference>
<evidence type="ECO:0000259" key="4">
    <source>
        <dbReference type="PROSITE" id="PS51019"/>
    </source>
</evidence>
<dbReference type="Pfam" id="PF02014">
    <property type="entry name" value="Reeler"/>
    <property type="match status" value="1"/>
</dbReference>
<feature type="signal peptide" evidence="2">
    <location>
        <begin position="1"/>
        <end position="23"/>
    </location>
</feature>
<dbReference type="CDD" id="cd08544">
    <property type="entry name" value="Reeler"/>
    <property type="match status" value="1"/>
</dbReference>
<sequence length="473" mass="49747">MAQLKVLLSTFFLVLTAVTLVECFPGGAGTQACVTLVPLHGTQPQPAPVPYQITLSQSTFAPGDQILVTVDATPGNTNVYRGLALQARPAVGSTDTTGTFTILPNDQSNFRFYDCADGSPTGGVTHTNRNDKSLPQRFLWTPSDGFTGDVQFRLTVVREFSIFWTDIPSAVLRLQQGNNLPVVTCPGPVSVQSLPNNVGNRATFLPTCTDLDQSDASLDLTCSPASNSFFPLGTTPVVCICTDNQGETDTCTIPVTINPVLENTPPAITCPGSVSVRSFQQIEGNFVSWDAPICTDVDQPGINLASTCEPASGSFFQGLGTTVVTCTCSDNQRATDTCTISVTITSFTDVNTLPVVTCPGPVSVQSLPNNVGNRATFLPTCTDLDQSDASLDLTCSPASNSFFQLGTTPVVCTCTDNQGATDTCTISVTISPVGQGGVCDGNPCFPNECRVSLLSGPDRYTCHSTTGAPCPER</sequence>
<evidence type="ECO:0000256" key="1">
    <source>
        <dbReference type="ARBA" id="ARBA00022737"/>
    </source>
</evidence>
<proteinExistence type="predicted"/>
<gene>
    <name evidence="5" type="ORF">HOLleu_40901</name>
</gene>
<feature type="domain" description="HYR" evidence="3">
    <location>
        <begin position="261"/>
        <end position="346"/>
    </location>
</feature>
<dbReference type="PROSITE" id="PS51257">
    <property type="entry name" value="PROKAR_LIPOPROTEIN"/>
    <property type="match status" value="1"/>
</dbReference>
<comment type="caution">
    <text evidence="5">The sequence shown here is derived from an EMBL/GenBank/DDBJ whole genome shotgun (WGS) entry which is preliminary data.</text>
</comment>
<dbReference type="Pfam" id="PF02494">
    <property type="entry name" value="HYR"/>
    <property type="match status" value="3"/>
</dbReference>
<protein>
    <submittedName>
        <fullName evidence="5">Ferric-chelate reductase 1</fullName>
    </submittedName>
</protein>
<dbReference type="PANTHER" id="PTHR24273:SF32">
    <property type="entry name" value="HYALIN"/>
    <property type="match status" value="1"/>
</dbReference>
<evidence type="ECO:0000313" key="5">
    <source>
        <dbReference type="EMBL" id="KAJ8021121.1"/>
    </source>
</evidence>
<evidence type="ECO:0000256" key="2">
    <source>
        <dbReference type="SAM" id="SignalP"/>
    </source>
</evidence>
<dbReference type="EMBL" id="JAIZAY010000022">
    <property type="protein sequence ID" value="KAJ8021121.1"/>
    <property type="molecule type" value="Genomic_DNA"/>
</dbReference>
<evidence type="ECO:0000313" key="6">
    <source>
        <dbReference type="Proteomes" id="UP001152320"/>
    </source>
</evidence>
<evidence type="ECO:0000259" key="3">
    <source>
        <dbReference type="PROSITE" id="PS50825"/>
    </source>
</evidence>
<dbReference type="Proteomes" id="UP001152320">
    <property type="component" value="Chromosome 22"/>
</dbReference>
<dbReference type="InterPro" id="IPR002861">
    <property type="entry name" value="Reeler_dom"/>
</dbReference>
<feature type="domain" description="Reelin" evidence="4">
    <location>
        <begin position="14"/>
        <end position="188"/>
    </location>
</feature>
<dbReference type="InterPro" id="IPR042307">
    <property type="entry name" value="Reeler_sf"/>
</dbReference>
<keyword evidence="1" id="KW-0677">Repeat</keyword>
<dbReference type="AlphaFoldDB" id="A0A9Q0YLM3"/>
<dbReference type="Gene3D" id="2.60.40.4060">
    <property type="entry name" value="Reeler domain"/>
    <property type="match status" value="1"/>
</dbReference>
<accession>A0A9Q0YLM3</accession>
<feature type="domain" description="HYR" evidence="3">
    <location>
        <begin position="176"/>
        <end position="259"/>
    </location>
</feature>